<comment type="catalytic activity">
    <reaction evidence="10">
        <text>L-seryl-[protein] + ATP = O-phospho-L-seryl-[protein] + ADP + H(+)</text>
        <dbReference type="Rhea" id="RHEA:17989"/>
        <dbReference type="Rhea" id="RHEA-COMP:9863"/>
        <dbReference type="Rhea" id="RHEA-COMP:11604"/>
        <dbReference type="ChEBI" id="CHEBI:15378"/>
        <dbReference type="ChEBI" id="CHEBI:29999"/>
        <dbReference type="ChEBI" id="CHEBI:30616"/>
        <dbReference type="ChEBI" id="CHEBI:83421"/>
        <dbReference type="ChEBI" id="CHEBI:456216"/>
        <dbReference type="EC" id="2.7.11.1"/>
    </reaction>
</comment>
<evidence type="ECO:0000259" key="12">
    <source>
        <dbReference type="PROSITE" id="PS50011"/>
    </source>
</evidence>
<evidence type="ECO:0000256" key="1">
    <source>
        <dbReference type="ARBA" id="ARBA00004623"/>
    </source>
</evidence>
<evidence type="ECO:0000256" key="7">
    <source>
        <dbReference type="ARBA" id="ARBA00022840"/>
    </source>
</evidence>
<evidence type="ECO:0000256" key="10">
    <source>
        <dbReference type="ARBA" id="ARBA00048679"/>
    </source>
</evidence>
<protein>
    <recommendedName>
        <fullName evidence="2">non-specific serine/threonine protein kinase</fullName>
        <ecNumber evidence="2">2.7.11.1</ecNumber>
    </recommendedName>
    <alternativeName>
        <fullName evidence="8">Autophagy-related protein 1</fullName>
    </alternativeName>
</protein>
<evidence type="ECO:0000256" key="4">
    <source>
        <dbReference type="ARBA" id="ARBA00022679"/>
    </source>
</evidence>
<feature type="compositionally biased region" description="Basic and acidic residues" evidence="11">
    <location>
        <begin position="349"/>
        <end position="361"/>
    </location>
</feature>
<keyword evidence="3" id="KW-0723">Serine/threonine-protein kinase</keyword>
<evidence type="ECO:0000256" key="5">
    <source>
        <dbReference type="ARBA" id="ARBA00022741"/>
    </source>
</evidence>
<evidence type="ECO:0000256" key="2">
    <source>
        <dbReference type="ARBA" id="ARBA00012513"/>
    </source>
</evidence>
<comment type="caution">
    <text evidence="13">The sequence shown here is derived from an EMBL/GenBank/DDBJ whole genome shotgun (WGS) entry which is preliminary data.</text>
</comment>
<sequence>MPQSQDPVKAPKLPVRFSKTHTYHEVDKSNFGLSVEERWRARKEPLGRGSRLRAVNEISRVAVTQNSIDYTHELEALAKFSQREYSSHFVRSFGWYESEHCIFIAMEYLRLGDLQKYLGRPLPESEGQKIAFQLLEALQFMHNNGFAHRDLKPAVKHTCRDERPDWWLKVGDFGLSKCVDQGFTALRTMISTLHYVALEILSGRCTASGASFSYTAAVDIWSVGVVVFHLLTGRLSFQDIGHLLAYARDPDDSTIRPLQDHGITEQGQCFVKELLCVVPTDRPSAQDSLSHQWQRTIPIPKQQSGVEDAEPSAMSAGIIDASGRWSVLDETELDLQTSVVDPSMKQARTKSDSTPKIHLDTSDSATGAAHNHLSTQARGRHDPGLFRDEGIHQNIEPGFGMDEEMEKDNKSKSIPSSAKERHTRG</sequence>
<feature type="domain" description="Protein kinase" evidence="12">
    <location>
        <begin position="20"/>
        <end position="294"/>
    </location>
</feature>
<evidence type="ECO:0000313" key="13">
    <source>
        <dbReference type="EMBL" id="KAL2823638.1"/>
    </source>
</evidence>
<gene>
    <name evidence="13" type="ORF">BDW59DRAFT_163012</name>
</gene>
<feature type="region of interest" description="Disordered" evidence="11">
    <location>
        <begin position="345"/>
        <end position="425"/>
    </location>
</feature>
<dbReference type="PROSITE" id="PS50011">
    <property type="entry name" value="PROTEIN_KINASE_DOM"/>
    <property type="match status" value="1"/>
</dbReference>
<dbReference type="PANTHER" id="PTHR24348">
    <property type="entry name" value="SERINE/THREONINE-PROTEIN KINASE UNC-51-RELATED"/>
    <property type="match status" value="1"/>
</dbReference>
<keyword evidence="7" id="KW-0067">ATP-binding</keyword>
<dbReference type="SUPFAM" id="SSF56112">
    <property type="entry name" value="Protein kinase-like (PK-like)"/>
    <property type="match status" value="1"/>
</dbReference>
<organism evidence="13 14">
    <name type="scientific">Aspergillus cavernicola</name>
    <dbReference type="NCBI Taxonomy" id="176166"/>
    <lineage>
        <taxon>Eukaryota</taxon>
        <taxon>Fungi</taxon>
        <taxon>Dikarya</taxon>
        <taxon>Ascomycota</taxon>
        <taxon>Pezizomycotina</taxon>
        <taxon>Eurotiomycetes</taxon>
        <taxon>Eurotiomycetidae</taxon>
        <taxon>Eurotiales</taxon>
        <taxon>Aspergillaceae</taxon>
        <taxon>Aspergillus</taxon>
        <taxon>Aspergillus subgen. Nidulantes</taxon>
    </lineage>
</organism>
<dbReference type="EMBL" id="JBFXLS010000050">
    <property type="protein sequence ID" value="KAL2823638.1"/>
    <property type="molecule type" value="Genomic_DNA"/>
</dbReference>
<name>A0ABR4I7B0_9EURO</name>
<dbReference type="EC" id="2.7.11.1" evidence="2"/>
<dbReference type="PANTHER" id="PTHR24348:SF22">
    <property type="entry name" value="NON-SPECIFIC SERINE_THREONINE PROTEIN KINASE"/>
    <property type="match status" value="1"/>
</dbReference>
<dbReference type="Gene3D" id="1.10.510.10">
    <property type="entry name" value="Transferase(Phosphotransferase) domain 1"/>
    <property type="match status" value="1"/>
</dbReference>
<evidence type="ECO:0000256" key="8">
    <source>
        <dbReference type="ARBA" id="ARBA00030237"/>
    </source>
</evidence>
<keyword evidence="6" id="KW-0418">Kinase</keyword>
<evidence type="ECO:0000256" key="9">
    <source>
        <dbReference type="ARBA" id="ARBA00047899"/>
    </source>
</evidence>
<keyword evidence="4" id="KW-0808">Transferase</keyword>
<dbReference type="Proteomes" id="UP001610335">
    <property type="component" value="Unassembled WGS sequence"/>
</dbReference>
<dbReference type="InterPro" id="IPR011009">
    <property type="entry name" value="Kinase-like_dom_sf"/>
</dbReference>
<evidence type="ECO:0000256" key="6">
    <source>
        <dbReference type="ARBA" id="ARBA00022777"/>
    </source>
</evidence>
<comment type="catalytic activity">
    <reaction evidence="9">
        <text>L-threonyl-[protein] + ATP = O-phospho-L-threonyl-[protein] + ADP + H(+)</text>
        <dbReference type="Rhea" id="RHEA:46608"/>
        <dbReference type="Rhea" id="RHEA-COMP:11060"/>
        <dbReference type="Rhea" id="RHEA-COMP:11605"/>
        <dbReference type="ChEBI" id="CHEBI:15378"/>
        <dbReference type="ChEBI" id="CHEBI:30013"/>
        <dbReference type="ChEBI" id="CHEBI:30616"/>
        <dbReference type="ChEBI" id="CHEBI:61977"/>
        <dbReference type="ChEBI" id="CHEBI:456216"/>
        <dbReference type="EC" id="2.7.11.1"/>
    </reaction>
</comment>
<dbReference type="InterPro" id="IPR000719">
    <property type="entry name" value="Prot_kinase_dom"/>
</dbReference>
<evidence type="ECO:0000256" key="3">
    <source>
        <dbReference type="ARBA" id="ARBA00022527"/>
    </source>
</evidence>
<accession>A0ABR4I7B0</accession>
<keyword evidence="14" id="KW-1185">Reference proteome</keyword>
<feature type="compositionally biased region" description="Basic and acidic residues" evidence="11">
    <location>
        <begin position="379"/>
        <end position="391"/>
    </location>
</feature>
<dbReference type="InterPro" id="IPR045269">
    <property type="entry name" value="Atg1-like"/>
</dbReference>
<reference evidence="13 14" key="1">
    <citation type="submission" date="2024-07" db="EMBL/GenBank/DDBJ databases">
        <title>Section-level genome sequencing and comparative genomics of Aspergillus sections Usti and Cavernicolus.</title>
        <authorList>
            <consortium name="Lawrence Berkeley National Laboratory"/>
            <person name="Nybo J.L."/>
            <person name="Vesth T.C."/>
            <person name="Theobald S."/>
            <person name="Frisvad J.C."/>
            <person name="Larsen T.O."/>
            <person name="Kjaerboelling I."/>
            <person name="Rothschild-Mancinelli K."/>
            <person name="Lyhne E.K."/>
            <person name="Kogle M.E."/>
            <person name="Barry K."/>
            <person name="Clum A."/>
            <person name="Na H."/>
            <person name="Ledsgaard L."/>
            <person name="Lin J."/>
            <person name="Lipzen A."/>
            <person name="Kuo A."/>
            <person name="Riley R."/>
            <person name="Mondo S."/>
            <person name="LaButti K."/>
            <person name="Haridas S."/>
            <person name="Pangalinan J."/>
            <person name="Salamov A.A."/>
            <person name="Simmons B.A."/>
            <person name="Magnuson J.K."/>
            <person name="Chen J."/>
            <person name="Drula E."/>
            <person name="Henrissat B."/>
            <person name="Wiebenga A."/>
            <person name="Lubbers R.J."/>
            <person name="Gomes A.C."/>
            <person name="Makela M.R."/>
            <person name="Stajich J."/>
            <person name="Grigoriev I.V."/>
            <person name="Mortensen U.H."/>
            <person name="De vries R.P."/>
            <person name="Baker S.E."/>
            <person name="Andersen M.R."/>
        </authorList>
    </citation>
    <scope>NUCLEOTIDE SEQUENCE [LARGE SCALE GENOMIC DNA]</scope>
    <source>
        <strain evidence="13 14">CBS 600.67</strain>
    </source>
</reference>
<comment type="subcellular location">
    <subcellularLocation>
        <location evidence="1">Preautophagosomal structure membrane</location>
        <topology evidence="1">Peripheral membrane protein</topology>
    </subcellularLocation>
</comment>
<proteinExistence type="predicted"/>
<keyword evidence="5" id="KW-0547">Nucleotide-binding</keyword>
<evidence type="ECO:0000313" key="14">
    <source>
        <dbReference type="Proteomes" id="UP001610335"/>
    </source>
</evidence>
<evidence type="ECO:0000256" key="11">
    <source>
        <dbReference type="SAM" id="MobiDB-lite"/>
    </source>
</evidence>
<dbReference type="Pfam" id="PF00069">
    <property type="entry name" value="Pkinase"/>
    <property type="match status" value="1"/>
</dbReference>